<dbReference type="GO" id="GO:0005524">
    <property type="term" value="F:ATP binding"/>
    <property type="evidence" value="ECO:0007669"/>
    <property type="project" value="UniProtKB-KW"/>
</dbReference>
<name>A0A7V5XZF4_UNCW3</name>
<dbReference type="Pfam" id="PF02706">
    <property type="entry name" value="Wzz"/>
    <property type="match status" value="1"/>
</dbReference>
<evidence type="ECO:0000256" key="6">
    <source>
        <dbReference type="ARBA" id="ARBA00022519"/>
    </source>
</evidence>
<evidence type="ECO:0000259" key="20">
    <source>
        <dbReference type="Pfam" id="PF13807"/>
    </source>
</evidence>
<comment type="caution">
    <text evidence="21">The sequence shown here is derived from an EMBL/GenBank/DDBJ whole genome shotgun (WGS) entry which is preliminary data.</text>
</comment>
<keyword evidence="12 17" id="KW-1133">Transmembrane helix</keyword>
<evidence type="ECO:0000256" key="3">
    <source>
        <dbReference type="ARBA" id="ARBA00008883"/>
    </source>
</evidence>
<feature type="transmembrane region" description="Helical" evidence="17">
    <location>
        <begin position="18"/>
        <end position="37"/>
    </location>
</feature>
<evidence type="ECO:0000313" key="21">
    <source>
        <dbReference type="EMBL" id="HHR48422.1"/>
    </source>
</evidence>
<dbReference type="NCBIfam" id="TIGR01007">
    <property type="entry name" value="eps_fam"/>
    <property type="match status" value="1"/>
</dbReference>
<dbReference type="InterPro" id="IPR050445">
    <property type="entry name" value="Bact_polysacc_biosynth/exp"/>
</dbReference>
<keyword evidence="13 17" id="KW-0472">Membrane</keyword>
<comment type="similarity">
    <text evidence="3">Belongs to the etk/wzc family.</text>
</comment>
<keyword evidence="16" id="KW-0175">Coiled coil</keyword>
<evidence type="ECO:0000256" key="16">
    <source>
        <dbReference type="SAM" id="Coils"/>
    </source>
</evidence>
<evidence type="ECO:0000259" key="19">
    <source>
        <dbReference type="Pfam" id="PF13614"/>
    </source>
</evidence>
<evidence type="ECO:0000256" key="14">
    <source>
        <dbReference type="ARBA" id="ARBA00023137"/>
    </source>
</evidence>
<keyword evidence="11" id="KW-0067">ATP-binding</keyword>
<reference evidence="21" key="1">
    <citation type="journal article" date="2020" name="mSystems">
        <title>Genome- and Community-Level Interaction Insights into Carbon Utilization and Element Cycling Functions of Hydrothermarchaeota in Hydrothermal Sediment.</title>
        <authorList>
            <person name="Zhou Z."/>
            <person name="Liu Y."/>
            <person name="Xu W."/>
            <person name="Pan J."/>
            <person name="Luo Z.H."/>
            <person name="Li M."/>
        </authorList>
    </citation>
    <scope>NUCLEOTIDE SEQUENCE [LARGE SCALE GENOMIC DNA]</scope>
    <source>
        <strain evidence="21">SpSt-791</strain>
    </source>
</reference>
<accession>A0A7V5XZF4</accession>
<protein>
    <recommendedName>
        <fullName evidence="4">non-specific protein-tyrosine kinase</fullName>
        <ecNumber evidence="4">2.7.10.2</ecNumber>
    </recommendedName>
</protein>
<feature type="domain" description="Polysaccharide chain length determinant N-terminal" evidence="18">
    <location>
        <begin position="3"/>
        <end position="94"/>
    </location>
</feature>
<dbReference type="GO" id="GO:0004715">
    <property type="term" value="F:non-membrane spanning protein tyrosine kinase activity"/>
    <property type="evidence" value="ECO:0007669"/>
    <property type="project" value="UniProtKB-EC"/>
</dbReference>
<dbReference type="InterPro" id="IPR003856">
    <property type="entry name" value="LPS_length_determ_N"/>
</dbReference>
<evidence type="ECO:0000256" key="17">
    <source>
        <dbReference type="SAM" id="Phobius"/>
    </source>
</evidence>
<dbReference type="InterPro" id="IPR032807">
    <property type="entry name" value="GNVR"/>
</dbReference>
<comment type="subcellular location">
    <subcellularLocation>
        <location evidence="1">Cell inner membrane</location>
        <topology evidence="1">Multi-pass membrane protein</topology>
    </subcellularLocation>
</comment>
<gene>
    <name evidence="21" type="ORF">ENV79_02100</name>
</gene>
<keyword evidence="7 21" id="KW-0808">Transferase</keyword>
<dbReference type="Gene3D" id="3.40.50.300">
    <property type="entry name" value="P-loop containing nucleotide triphosphate hydrolases"/>
    <property type="match status" value="1"/>
</dbReference>
<proteinExistence type="inferred from homology"/>
<evidence type="ECO:0000256" key="12">
    <source>
        <dbReference type="ARBA" id="ARBA00022989"/>
    </source>
</evidence>
<dbReference type="Pfam" id="PF13614">
    <property type="entry name" value="AAA_31"/>
    <property type="match status" value="1"/>
</dbReference>
<feature type="domain" description="AAA" evidence="19">
    <location>
        <begin position="515"/>
        <end position="664"/>
    </location>
</feature>
<feature type="coiled-coil region" evidence="16">
    <location>
        <begin position="326"/>
        <end position="384"/>
    </location>
</feature>
<evidence type="ECO:0000256" key="15">
    <source>
        <dbReference type="ARBA" id="ARBA00051245"/>
    </source>
</evidence>
<feature type="domain" description="Tyrosine-protein kinase G-rich" evidence="20">
    <location>
        <begin position="354"/>
        <end position="429"/>
    </location>
</feature>
<comment type="similarity">
    <text evidence="2">Belongs to the CpsD/CapB family.</text>
</comment>
<dbReference type="Pfam" id="PF13807">
    <property type="entry name" value="GNVR"/>
    <property type="match status" value="1"/>
</dbReference>
<dbReference type="CDD" id="cd05387">
    <property type="entry name" value="BY-kinase"/>
    <property type="match status" value="1"/>
</dbReference>
<sequence length="696" mass="80576">MKEYNLEKIILIIKEKKMVIITILALSLIIALLFTFLTKPEYESRATILVEGDKLSSELFFSSPLSFAKQKSLLYNYSEILKSYNLMQTVLEELKKTEAKNYFKNIEDLQKKITIKIIKETDILNIKAKSEKPKVAEILCEVYAKTFENFVAKITKEDVQKIKEFTYNQLKEIEKELQTKEKEITEFKKKNRIADLDQGTKELFQNIINIKTLYDEALAQYNEKQEELFSLKNTFDENQKHFYNQLIQEKSSLINEMQKTYQNLEIEKTHLLLSGYEENNEKIKTIEEKQNEIKEKLFSLTPTSFIEPVEFLKTLEGQTIFKEIELNALKAKLTKLSQLLSQYEKELTKLPEKERIYLKLSRDLEILQKLYSLLREKHEEAKINEAGRISGITLIETKTPAKKIRPSLSFNIIAALFLGLVFAFTAVFLSDYFNNTIKSITDVEKLNIGVLATIPNLDKKEKINGNGDTKLIIPFANEEKTSAESYRILRTSLLWSFFNENKKVLLVTSANPKEGKTTIACNLAYIIAQSGIKTLLIDLDLRKPRLHSIFSINRKPGFTDLILTNLKPGSNGHIPKTNFPNLDLLPAGSLIPSPADFLEKKFVDEWLNKFKEEYSAIIIDSPPALIAADVPILTKKVDGVLLVCGFLKTDLDQLEETIKILNEKEKKLIGCVLNFYEPLKKYHNYYYYHYKYRKEK</sequence>
<feature type="coiled-coil region" evidence="16">
    <location>
        <begin position="156"/>
        <end position="296"/>
    </location>
</feature>
<keyword evidence="10 21" id="KW-0418">Kinase</keyword>
<keyword evidence="14" id="KW-0829">Tyrosine-protein kinase</keyword>
<evidence type="ECO:0000256" key="2">
    <source>
        <dbReference type="ARBA" id="ARBA00007316"/>
    </source>
</evidence>
<evidence type="ECO:0000256" key="8">
    <source>
        <dbReference type="ARBA" id="ARBA00022692"/>
    </source>
</evidence>
<dbReference type="InterPro" id="IPR005702">
    <property type="entry name" value="Wzc-like_C"/>
</dbReference>
<evidence type="ECO:0000256" key="9">
    <source>
        <dbReference type="ARBA" id="ARBA00022741"/>
    </source>
</evidence>
<evidence type="ECO:0000256" key="1">
    <source>
        <dbReference type="ARBA" id="ARBA00004429"/>
    </source>
</evidence>
<evidence type="ECO:0000256" key="5">
    <source>
        <dbReference type="ARBA" id="ARBA00022475"/>
    </source>
</evidence>
<dbReference type="EMBL" id="DTHS01000016">
    <property type="protein sequence ID" value="HHR48422.1"/>
    <property type="molecule type" value="Genomic_DNA"/>
</dbReference>
<keyword evidence="8 17" id="KW-0812">Transmembrane</keyword>
<keyword evidence="6" id="KW-0997">Cell inner membrane</keyword>
<organism evidence="21">
    <name type="scientific">candidate division WOR-3 bacterium</name>
    <dbReference type="NCBI Taxonomy" id="2052148"/>
    <lineage>
        <taxon>Bacteria</taxon>
        <taxon>Bacteria division WOR-3</taxon>
    </lineage>
</organism>
<dbReference type="GO" id="GO:0005886">
    <property type="term" value="C:plasma membrane"/>
    <property type="evidence" value="ECO:0007669"/>
    <property type="project" value="UniProtKB-SubCell"/>
</dbReference>
<dbReference type="AlphaFoldDB" id="A0A7V5XZF4"/>
<dbReference type="EC" id="2.7.10.2" evidence="4"/>
<dbReference type="PANTHER" id="PTHR32309">
    <property type="entry name" value="TYROSINE-PROTEIN KINASE"/>
    <property type="match status" value="1"/>
</dbReference>
<evidence type="ECO:0000259" key="18">
    <source>
        <dbReference type="Pfam" id="PF02706"/>
    </source>
</evidence>
<evidence type="ECO:0000256" key="10">
    <source>
        <dbReference type="ARBA" id="ARBA00022777"/>
    </source>
</evidence>
<dbReference type="SUPFAM" id="SSF52540">
    <property type="entry name" value="P-loop containing nucleoside triphosphate hydrolases"/>
    <property type="match status" value="1"/>
</dbReference>
<dbReference type="InterPro" id="IPR025669">
    <property type="entry name" value="AAA_dom"/>
</dbReference>
<evidence type="ECO:0000256" key="11">
    <source>
        <dbReference type="ARBA" id="ARBA00022840"/>
    </source>
</evidence>
<dbReference type="PANTHER" id="PTHR32309:SF13">
    <property type="entry name" value="FERRIC ENTEROBACTIN TRANSPORT PROTEIN FEPE"/>
    <property type="match status" value="1"/>
</dbReference>
<evidence type="ECO:0000256" key="7">
    <source>
        <dbReference type="ARBA" id="ARBA00022679"/>
    </source>
</evidence>
<dbReference type="InterPro" id="IPR027417">
    <property type="entry name" value="P-loop_NTPase"/>
</dbReference>
<evidence type="ECO:0000256" key="4">
    <source>
        <dbReference type="ARBA" id="ARBA00011903"/>
    </source>
</evidence>
<feature type="transmembrane region" description="Helical" evidence="17">
    <location>
        <begin position="408"/>
        <end position="429"/>
    </location>
</feature>
<evidence type="ECO:0000256" key="13">
    <source>
        <dbReference type="ARBA" id="ARBA00023136"/>
    </source>
</evidence>
<keyword evidence="5" id="KW-1003">Cell membrane</keyword>
<keyword evidence="9" id="KW-0547">Nucleotide-binding</keyword>
<comment type="catalytic activity">
    <reaction evidence="15">
        <text>L-tyrosyl-[protein] + ATP = O-phospho-L-tyrosyl-[protein] + ADP + H(+)</text>
        <dbReference type="Rhea" id="RHEA:10596"/>
        <dbReference type="Rhea" id="RHEA-COMP:10136"/>
        <dbReference type="Rhea" id="RHEA-COMP:20101"/>
        <dbReference type="ChEBI" id="CHEBI:15378"/>
        <dbReference type="ChEBI" id="CHEBI:30616"/>
        <dbReference type="ChEBI" id="CHEBI:46858"/>
        <dbReference type="ChEBI" id="CHEBI:61978"/>
        <dbReference type="ChEBI" id="CHEBI:456216"/>
        <dbReference type="EC" id="2.7.10.2"/>
    </reaction>
</comment>